<feature type="signal peptide" evidence="1">
    <location>
        <begin position="1"/>
        <end position="23"/>
    </location>
</feature>
<organism evidence="2 3">
    <name type="scientific">Sphingobium naphthae</name>
    <dbReference type="NCBI Taxonomy" id="1886786"/>
    <lineage>
        <taxon>Bacteria</taxon>
        <taxon>Pseudomonadati</taxon>
        <taxon>Pseudomonadota</taxon>
        <taxon>Alphaproteobacteria</taxon>
        <taxon>Sphingomonadales</taxon>
        <taxon>Sphingomonadaceae</taxon>
        <taxon>Sphingobium</taxon>
    </lineage>
</organism>
<dbReference type="EMBL" id="JAPTHD010000001">
    <property type="protein sequence ID" value="MDV5822516.1"/>
    <property type="molecule type" value="Genomic_DNA"/>
</dbReference>
<gene>
    <name evidence="2" type="ORF">O0R41_02725</name>
</gene>
<feature type="chain" id="PRO_5046707937" evidence="1">
    <location>
        <begin position="24"/>
        <end position="463"/>
    </location>
</feature>
<evidence type="ECO:0000313" key="3">
    <source>
        <dbReference type="Proteomes" id="UP001185984"/>
    </source>
</evidence>
<keyword evidence="1" id="KW-0732">Signal</keyword>
<dbReference type="Pfam" id="PF15892">
    <property type="entry name" value="BNR_4"/>
    <property type="match status" value="1"/>
</dbReference>
<reference evidence="3" key="1">
    <citation type="journal article" date="2022" name="J Environ Chem Eng">
        <title>Biodegradation of petroleum oil using a constructed nonpathogenic and heavy metal-tolerant bacterial consortium isolated from marine sponges.</title>
        <authorList>
            <person name="Dechsakulwatana C."/>
            <person name="Rungsihiranrut A."/>
            <person name="Muangchinda C."/>
            <person name="Ningthoujam R."/>
            <person name="Klankeo P."/>
            <person name="Pinyakong O."/>
        </authorList>
    </citation>
    <scope>NUCLEOTIDE SEQUENCE [LARGE SCALE GENOMIC DNA]</scope>
    <source>
        <strain evidence="3">MO2-4</strain>
    </source>
</reference>
<evidence type="ECO:0000313" key="2">
    <source>
        <dbReference type="EMBL" id="MDV5822516.1"/>
    </source>
</evidence>
<sequence length="463" mass="49322">MKLFPLLFAGAALVTSCSSPAMSSDLCEPAPQTQAGGALPIGRVWSGVQVAFGSALSEDGVLVAAFYDADRYLTLATYDPESARICRKRLPSRFAGWDAHNALVVAIDDEDRIHVAGNMHASPLVYATGPLDDLDAVALRPMLGRNEASATYPQFLHDGAGNLLFLYRDGMSGNGLWMLNVWRDGQWRRVGQLFAGRDDDGPVSAYPTKFVADDDGRFHVAVVWRRTPDVATNFALTYASTRDFQHWDVGGRTVNGPLSPKTMEMIDAPGVGQGLVNNAQLTLSPSGRPVVLFTKYVEGGKSGVVAAARDDGRWRTRTIVTGPEALKVSGGGSMPGLPIFRFAETRRDGSIHVSAVIGKQQSELLLDPTRLVAAPWRSDPNPGPAKARVPIPAALALTPPAGMEKAGVQSATVRRNGVDGAVAGELRWIAQGVNQDQPRACKPSAPVACKPPASPLIWVPAAD</sequence>
<name>A0ABU3ZSL4_9SPHN</name>
<dbReference type="Proteomes" id="UP001185984">
    <property type="component" value="Unassembled WGS sequence"/>
</dbReference>
<dbReference type="RefSeq" id="WP_317515689.1">
    <property type="nucleotide sequence ID" value="NZ_JAPTHD010000001.1"/>
</dbReference>
<comment type="caution">
    <text evidence="2">The sequence shown here is derived from an EMBL/GenBank/DDBJ whole genome shotgun (WGS) entry which is preliminary data.</text>
</comment>
<protein>
    <submittedName>
        <fullName evidence="2">BNR repeat-containing protein</fullName>
    </submittedName>
</protein>
<evidence type="ECO:0000256" key="1">
    <source>
        <dbReference type="SAM" id="SignalP"/>
    </source>
</evidence>
<keyword evidence="3" id="KW-1185">Reference proteome</keyword>
<dbReference type="PROSITE" id="PS51257">
    <property type="entry name" value="PROKAR_LIPOPROTEIN"/>
    <property type="match status" value="1"/>
</dbReference>
<proteinExistence type="predicted"/>
<accession>A0ABU3ZSL4</accession>